<evidence type="ECO:0000256" key="7">
    <source>
        <dbReference type="ARBA" id="ARBA00043827"/>
    </source>
</evidence>
<organism evidence="15 16">
    <name type="scientific">Hucho hucho</name>
    <name type="common">huchen</name>
    <dbReference type="NCBI Taxonomy" id="62062"/>
    <lineage>
        <taxon>Eukaryota</taxon>
        <taxon>Metazoa</taxon>
        <taxon>Chordata</taxon>
        <taxon>Craniata</taxon>
        <taxon>Vertebrata</taxon>
        <taxon>Euteleostomi</taxon>
        <taxon>Actinopterygii</taxon>
        <taxon>Neopterygii</taxon>
        <taxon>Teleostei</taxon>
        <taxon>Protacanthopterygii</taxon>
        <taxon>Salmoniformes</taxon>
        <taxon>Salmonidae</taxon>
        <taxon>Salmoninae</taxon>
        <taxon>Hucho</taxon>
    </lineage>
</organism>
<evidence type="ECO:0000313" key="16">
    <source>
        <dbReference type="Proteomes" id="UP000314982"/>
    </source>
</evidence>
<feature type="active site" description="Proton donor" evidence="11">
    <location>
        <position position="307"/>
    </location>
</feature>
<evidence type="ECO:0000256" key="1">
    <source>
        <dbReference type="ARBA" id="ARBA00001231"/>
    </source>
</evidence>
<protein>
    <recommendedName>
        <fullName evidence="10">Beta-hexosaminidase</fullName>
        <ecNumber evidence="10">3.2.1.52</ecNumber>
    </recommendedName>
</protein>
<comment type="catalytic activity">
    <reaction evidence="8">
        <text>N-acetyl-beta-D-galactosaminyl-(1-&gt;4)-beta-D-3-sulfogalactosyl-(1-&gt;4)-beta-D-glucosyl-(1&lt;-&gt;1')-ceramide + H2O = a beta-D-3-sulfogalactosyl-(1-&gt;4)-beta-D-glucosyl-(1&lt;-&gt;1')-ceramide + N-acetyl-beta-D-galactosamine</text>
        <dbReference type="Rhea" id="RHEA:48276"/>
        <dbReference type="ChEBI" id="CHEBI:15377"/>
        <dbReference type="ChEBI" id="CHEBI:28497"/>
        <dbReference type="ChEBI" id="CHEBI:90163"/>
        <dbReference type="ChEBI" id="CHEBI:90164"/>
    </reaction>
    <physiologicalReaction direction="left-to-right" evidence="8">
        <dbReference type="Rhea" id="RHEA:48277"/>
    </physiologicalReaction>
</comment>
<comment type="similarity">
    <text evidence="2 10">Belongs to the glycosyl hydrolase 20 family.</text>
</comment>
<dbReference type="GO" id="GO:0030203">
    <property type="term" value="P:glycosaminoglycan metabolic process"/>
    <property type="evidence" value="ECO:0007669"/>
    <property type="project" value="TreeGrafter"/>
</dbReference>
<sequence>MNKNIFLLFIFSYFLSNAQEHTTNNTIIPAPNFHKANGDSLTVKGQIRIKFEKQKWTAKELKTAQIFENILNSKVPNKGADVKILFNTTDNTLANKESYKISITSKGIFVTGQEEGLFYAVQSLLQLLPNHLSGNNELKLPCVEIEDQPRYSYRGLQLDVSRHFFSTAVIKDLISQMSYYKLNNFHWHLTDDQVGNKFERFPRFFDGNPYGGFYTQEEIKDIVQYAQEHYVNIIPEIEMPGHASAAVAAYPNLACFPSPDFKVIESWGVFEDVFCAGKEETFVFLQDVLDEILPLFPSTYIHIGGDECPKTKWKQCPNCQKRIKELGLKDEHELQSYFVKRMEKYLNANGRQIFGWDEILEGGLAPNAAVMSWRGESGGISAAKQKHPVIMTPEDYVYFDHNQGYSLQEPLSVGRLTTLEEVYQYNPTPSHDLTPEEQLYIKGVQANLWSEYLTSPAKLNYMLYPRLFALAEIAWTKTENKNYNNFISGFPFLYFYYGRSRFVCNAYQVLRQYHFQ</sequence>
<evidence type="ECO:0000256" key="6">
    <source>
        <dbReference type="ARBA" id="ARBA00043767"/>
    </source>
</evidence>
<dbReference type="STRING" id="62062.ENSHHUP00000027277"/>
<comment type="catalytic activity">
    <reaction evidence="9">
        <text>N-acetyl-beta-D-6-sulfogalactosaminyl-(1-&gt;4)-alpha-L-iduronyl-(1-&gt;3)-N-acetyl-D-6-sulfogalactosamine + H2O = alpha-L-iduronyl-(1-&gt;3)-N-acetyl-D-6-sulfogalactosamine + N-acetyl-D-6-sulfogalactosamine</text>
        <dbReference type="Rhea" id="RHEA:64384"/>
        <dbReference type="ChEBI" id="CHEBI:15377"/>
        <dbReference type="ChEBI" id="CHEBI:152567"/>
        <dbReference type="ChEBI" id="CHEBI:152568"/>
        <dbReference type="ChEBI" id="CHEBI:153064"/>
    </reaction>
    <physiologicalReaction direction="left-to-right" evidence="9">
        <dbReference type="Rhea" id="RHEA:64385"/>
    </physiologicalReaction>
</comment>
<dbReference type="Proteomes" id="UP000314982">
    <property type="component" value="Unassembled WGS sequence"/>
</dbReference>
<dbReference type="Ensembl" id="ENSHHUT00000028364.1">
    <property type="protein sequence ID" value="ENSHHUP00000027277.1"/>
    <property type="gene ID" value="ENSHHUG00000017129.1"/>
</dbReference>
<evidence type="ECO:0000256" key="2">
    <source>
        <dbReference type="ARBA" id="ARBA00006285"/>
    </source>
</evidence>
<comment type="catalytic activity">
    <reaction evidence="6">
        <text>a ganglioside GM2 (d18:1(4E)) + H2O = a ganglioside GM3 (d18:1(4E)) + N-acetyl-beta-D-galactosamine</text>
        <dbReference type="Rhea" id="RHEA:47940"/>
        <dbReference type="ChEBI" id="CHEBI:15377"/>
        <dbReference type="ChEBI" id="CHEBI:28497"/>
        <dbReference type="ChEBI" id="CHEBI:60065"/>
        <dbReference type="ChEBI" id="CHEBI:71502"/>
    </reaction>
    <physiologicalReaction direction="left-to-right" evidence="6">
        <dbReference type="Rhea" id="RHEA:47941"/>
    </physiologicalReaction>
</comment>
<dbReference type="InterPro" id="IPR029018">
    <property type="entry name" value="Hex-like_dom2"/>
</dbReference>
<dbReference type="PIRSF" id="PIRSF001093">
    <property type="entry name" value="B-hxosamndse_ab_euk"/>
    <property type="match status" value="1"/>
</dbReference>
<feature type="domain" description="Glycoside hydrolase family 20 catalytic" evidence="13">
    <location>
        <begin position="151"/>
        <end position="477"/>
    </location>
</feature>
<dbReference type="InterPro" id="IPR025705">
    <property type="entry name" value="Beta_hexosaminidase_sua/sub"/>
</dbReference>
<evidence type="ECO:0000256" key="10">
    <source>
        <dbReference type="PIRNR" id="PIRNR001093"/>
    </source>
</evidence>
<accession>A0A4W5LN17</accession>
<evidence type="ECO:0000256" key="3">
    <source>
        <dbReference type="ARBA" id="ARBA00022801"/>
    </source>
</evidence>
<dbReference type="AlphaFoldDB" id="A0A4W5LN17"/>
<dbReference type="Pfam" id="PF00728">
    <property type="entry name" value="Glyco_hydro_20"/>
    <property type="match status" value="1"/>
</dbReference>
<reference evidence="15" key="3">
    <citation type="submission" date="2025-09" db="UniProtKB">
        <authorList>
            <consortium name="Ensembl"/>
        </authorList>
    </citation>
    <scope>IDENTIFICATION</scope>
</reference>
<feature type="signal peptide" evidence="12">
    <location>
        <begin position="1"/>
        <end position="20"/>
    </location>
</feature>
<comment type="catalytic activity">
    <reaction evidence="7">
        <text>a ganglioside GM2 + H2O = a ganglioside GM3 + N-acetyl-beta-D-galactosamine</text>
        <dbReference type="Rhea" id="RHEA:47968"/>
        <dbReference type="ChEBI" id="CHEBI:15377"/>
        <dbReference type="ChEBI" id="CHEBI:28497"/>
        <dbReference type="ChEBI" id="CHEBI:79210"/>
        <dbReference type="ChEBI" id="CHEBI:79218"/>
    </reaction>
    <physiologicalReaction direction="left-to-right" evidence="7">
        <dbReference type="Rhea" id="RHEA:47969"/>
    </physiologicalReaction>
</comment>
<keyword evidence="4 10" id="KW-0326">Glycosidase</keyword>
<evidence type="ECO:0000256" key="4">
    <source>
        <dbReference type="ARBA" id="ARBA00023295"/>
    </source>
</evidence>
<dbReference type="PANTHER" id="PTHR22600">
    <property type="entry name" value="BETA-HEXOSAMINIDASE"/>
    <property type="match status" value="1"/>
</dbReference>
<dbReference type="InterPro" id="IPR015883">
    <property type="entry name" value="Glyco_hydro_20_cat"/>
</dbReference>
<proteinExistence type="inferred from homology"/>
<dbReference type="CDD" id="cd06563">
    <property type="entry name" value="GH20_chitobiase-like"/>
    <property type="match status" value="1"/>
</dbReference>
<keyword evidence="16" id="KW-1185">Reference proteome</keyword>
<reference evidence="16" key="1">
    <citation type="submission" date="2018-06" db="EMBL/GenBank/DDBJ databases">
        <title>Genome assembly of Danube salmon.</title>
        <authorList>
            <person name="Macqueen D.J."/>
            <person name="Gundappa M.K."/>
        </authorList>
    </citation>
    <scope>NUCLEOTIDE SEQUENCE [LARGE SCALE GENOMIC DNA]</scope>
</reference>
<keyword evidence="3 10" id="KW-0378">Hydrolase</keyword>
<dbReference type="PANTHER" id="PTHR22600:SF57">
    <property type="entry name" value="BETA-N-ACETYLHEXOSAMINIDASE"/>
    <property type="match status" value="1"/>
</dbReference>
<dbReference type="EC" id="3.2.1.52" evidence="10"/>
<feature type="chain" id="PRO_5021437529" description="Beta-hexosaminidase" evidence="12">
    <location>
        <begin position="21"/>
        <end position="516"/>
    </location>
</feature>
<evidence type="ECO:0000256" key="9">
    <source>
        <dbReference type="ARBA" id="ARBA00049464"/>
    </source>
</evidence>
<dbReference type="SUPFAM" id="SSF55545">
    <property type="entry name" value="beta-N-acetylhexosaminidase-like domain"/>
    <property type="match status" value="1"/>
</dbReference>
<evidence type="ECO:0000256" key="12">
    <source>
        <dbReference type="SAM" id="SignalP"/>
    </source>
</evidence>
<evidence type="ECO:0000256" key="5">
    <source>
        <dbReference type="ARBA" id="ARBA00023505"/>
    </source>
</evidence>
<evidence type="ECO:0000313" key="15">
    <source>
        <dbReference type="Ensembl" id="ENSHHUP00000027277.1"/>
    </source>
</evidence>
<dbReference type="Gene3D" id="3.30.379.10">
    <property type="entry name" value="Chitobiase/beta-hexosaminidase domain 2-like"/>
    <property type="match status" value="1"/>
</dbReference>
<dbReference type="Gene3D" id="3.20.20.80">
    <property type="entry name" value="Glycosidases"/>
    <property type="match status" value="1"/>
</dbReference>
<dbReference type="InterPro" id="IPR015882">
    <property type="entry name" value="HEX_bac_N"/>
</dbReference>
<evidence type="ECO:0000256" key="11">
    <source>
        <dbReference type="PIRSR" id="PIRSR001093-1"/>
    </source>
</evidence>
<reference evidence="15" key="2">
    <citation type="submission" date="2025-08" db="UniProtKB">
        <authorList>
            <consortium name="Ensembl"/>
        </authorList>
    </citation>
    <scope>IDENTIFICATION</scope>
</reference>
<comment type="catalytic activity">
    <reaction evidence="1 10">
        <text>Hydrolysis of terminal non-reducing N-acetyl-D-hexosamine residues in N-acetyl-beta-D-hexosaminides.</text>
        <dbReference type="EC" id="3.2.1.52"/>
    </reaction>
</comment>
<name>A0A4W5LN17_9TELE</name>
<dbReference type="PRINTS" id="PR00738">
    <property type="entry name" value="GLHYDRLASE20"/>
</dbReference>
<dbReference type="Pfam" id="PF02838">
    <property type="entry name" value="Glyco_hydro_20b"/>
    <property type="match status" value="1"/>
</dbReference>
<comment type="catalytic activity">
    <reaction evidence="5">
        <text>beta-D-GalNAc-(1-&gt;4)-alpha-L-IdoA-(1-&gt;3)-beta-D-GalNAc-4-sulfate-(1-&gt;4)-alpha-L-IdoA-(1-&gt;3)-D-GalNAc-4-sulfate + H2O = alpha-L-IdoA-(1-&gt;3)-beta-D-GalNAc-4-sulfate-(1-&gt;4)-alpha-L-IdoA-(1-&gt;3)-D-GalNAc-4-sulfate + N-acetyl-D-galactosamine</text>
        <dbReference type="Rhea" id="RHEA:64372"/>
        <dbReference type="ChEBI" id="CHEBI:15377"/>
        <dbReference type="ChEBI" id="CHEBI:28037"/>
        <dbReference type="ChEBI" id="CHEBI:152565"/>
        <dbReference type="ChEBI" id="CHEBI:152566"/>
    </reaction>
    <physiologicalReaction direction="left-to-right" evidence="5">
        <dbReference type="Rhea" id="RHEA:64373"/>
    </physiologicalReaction>
</comment>
<dbReference type="InterPro" id="IPR017853">
    <property type="entry name" value="GH"/>
</dbReference>
<dbReference type="GO" id="GO:0005975">
    <property type="term" value="P:carbohydrate metabolic process"/>
    <property type="evidence" value="ECO:0007669"/>
    <property type="project" value="InterPro"/>
</dbReference>
<feature type="domain" description="Beta-hexosaminidase bacterial type N-terminal" evidence="14">
    <location>
        <begin position="26"/>
        <end position="148"/>
    </location>
</feature>
<dbReference type="GO" id="GO:0016020">
    <property type="term" value="C:membrane"/>
    <property type="evidence" value="ECO:0007669"/>
    <property type="project" value="TreeGrafter"/>
</dbReference>
<evidence type="ECO:0000259" key="13">
    <source>
        <dbReference type="Pfam" id="PF00728"/>
    </source>
</evidence>
<dbReference type="GO" id="GO:0004563">
    <property type="term" value="F:beta-N-acetylhexosaminidase activity"/>
    <property type="evidence" value="ECO:0007669"/>
    <property type="project" value="UniProtKB-EC"/>
</dbReference>
<dbReference type="GeneTree" id="ENSGT00390000008107"/>
<keyword evidence="12" id="KW-0732">Signal</keyword>
<evidence type="ECO:0000256" key="8">
    <source>
        <dbReference type="ARBA" id="ARBA00047301"/>
    </source>
</evidence>
<evidence type="ECO:0000259" key="14">
    <source>
        <dbReference type="Pfam" id="PF02838"/>
    </source>
</evidence>
<dbReference type="SUPFAM" id="SSF51445">
    <property type="entry name" value="(Trans)glycosidases"/>
    <property type="match status" value="1"/>
</dbReference>